<evidence type="ECO:0000313" key="5">
    <source>
        <dbReference type="Proteomes" id="UP001286456"/>
    </source>
</evidence>
<proteinExistence type="predicted"/>
<evidence type="ECO:0000256" key="1">
    <source>
        <dbReference type="SAM" id="MobiDB-lite"/>
    </source>
</evidence>
<protein>
    <submittedName>
        <fullName evidence="4">Uncharacterized protein</fullName>
    </submittedName>
</protein>
<organism evidence="4 5">
    <name type="scientific">Cercophora scortea</name>
    <dbReference type="NCBI Taxonomy" id="314031"/>
    <lineage>
        <taxon>Eukaryota</taxon>
        <taxon>Fungi</taxon>
        <taxon>Dikarya</taxon>
        <taxon>Ascomycota</taxon>
        <taxon>Pezizomycotina</taxon>
        <taxon>Sordariomycetes</taxon>
        <taxon>Sordariomycetidae</taxon>
        <taxon>Sordariales</taxon>
        <taxon>Lasiosphaeriaceae</taxon>
        <taxon>Cercophora</taxon>
    </lineage>
</organism>
<feature type="compositionally biased region" description="Basic and acidic residues" evidence="1">
    <location>
        <begin position="149"/>
        <end position="161"/>
    </location>
</feature>
<feature type="compositionally biased region" description="Low complexity" evidence="1">
    <location>
        <begin position="1"/>
        <end position="10"/>
    </location>
</feature>
<name>A0AAE0I9Z4_9PEZI</name>
<feature type="domain" description="PEX14-like helix-turn-helix" evidence="3">
    <location>
        <begin position="34"/>
        <end position="102"/>
    </location>
</feature>
<feature type="region of interest" description="Disordered" evidence="1">
    <location>
        <begin position="1"/>
        <end position="22"/>
    </location>
</feature>
<dbReference type="InterPro" id="IPR058841">
    <property type="entry name" value="HTH_76"/>
</dbReference>
<accession>A0AAE0I9Z4</accession>
<evidence type="ECO:0000259" key="2">
    <source>
        <dbReference type="Pfam" id="PF17733"/>
    </source>
</evidence>
<dbReference type="EMBL" id="JAUEPO010000005">
    <property type="protein sequence ID" value="KAK3320817.1"/>
    <property type="molecule type" value="Genomic_DNA"/>
</dbReference>
<comment type="caution">
    <text evidence="4">The sequence shown here is derived from an EMBL/GenBank/DDBJ whole genome shotgun (WGS) entry which is preliminary data.</text>
</comment>
<reference evidence="4" key="1">
    <citation type="journal article" date="2023" name="Mol. Phylogenet. Evol.">
        <title>Genome-scale phylogeny and comparative genomics of the fungal order Sordariales.</title>
        <authorList>
            <person name="Hensen N."/>
            <person name="Bonometti L."/>
            <person name="Westerberg I."/>
            <person name="Brannstrom I.O."/>
            <person name="Guillou S."/>
            <person name="Cros-Aarteil S."/>
            <person name="Calhoun S."/>
            <person name="Haridas S."/>
            <person name="Kuo A."/>
            <person name="Mondo S."/>
            <person name="Pangilinan J."/>
            <person name="Riley R."/>
            <person name="LaButti K."/>
            <person name="Andreopoulos B."/>
            <person name="Lipzen A."/>
            <person name="Chen C."/>
            <person name="Yan M."/>
            <person name="Daum C."/>
            <person name="Ng V."/>
            <person name="Clum A."/>
            <person name="Steindorff A."/>
            <person name="Ohm R.A."/>
            <person name="Martin F."/>
            <person name="Silar P."/>
            <person name="Natvig D.O."/>
            <person name="Lalanne C."/>
            <person name="Gautier V."/>
            <person name="Ament-Velasquez S.L."/>
            <person name="Kruys A."/>
            <person name="Hutchinson M.I."/>
            <person name="Powell A.J."/>
            <person name="Barry K."/>
            <person name="Miller A.N."/>
            <person name="Grigoriev I.V."/>
            <person name="Debuchy R."/>
            <person name="Gladieux P."/>
            <person name="Hiltunen Thoren M."/>
            <person name="Johannesson H."/>
        </authorList>
    </citation>
    <scope>NUCLEOTIDE SEQUENCE</scope>
    <source>
        <strain evidence="4">SMH4131-1</strain>
    </source>
</reference>
<dbReference type="Pfam" id="PF17733">
    <property type="entry name" value="KPWE_dom"/>
    <property type="match status" value="1"/>
</dbReference>
<gene>
    <name evidence="4" type="ORF">B0T19DRAFT_403437</name>
</gene>
<dbReference type="Pfam" id="PF25871">
    <property type="entry name" value="HTH_76"/>
    <property type="match status" value="1"/>
</dbReference>
<feature type="region of interest" description="Disordered" evidence="1">
    <location>
        <begin position="131"/>
        <end position="173"/>
    </location>
</feature>
<reference evidence="4" key="2">
    <citation type="submission" date="2023-06" db="EMBL/GenBank/DDBJ databases">
        <authorList>
            <consortium name="Lawrence Berkeley National Laboratory"/>
            <person name="Haridas S."/>
            <person name="Hensen N."/>
            <person name="Bonometti L."/>
            <person name="Westerberg I."/>
            <person name="Brannstrom I.O."/>
            <person name="Guillou S."/>
            <person name="Cros-Aarteil S."/>
            <person name="Calhoun S."/>
            <person name="Kuo A."/>
            <person name="Mondo S."/>
            <person name="Pangilinan J."/>
            <person name="Riley R."/>
            <person name="Labutti K."/>
            <person name="Andreopoulos B."/>
            <person name="Lipzen A."/>
            <person name="Chen C."/>
            <person name="Yanf M."/>
            <person name="Daum C."/>
            <person name="Ng V."/>
            <person name="Clum A."/>
            <person name="Steindorff A."/>
            <person name="Ohm R."/>
            <person name="Martin F."/>
            <person name="Silar P."/>
            <person name="Natvig D."/>
            <person name="Lalanne C."/>
            <person name="Gautier V."/>
            <person name="Ament-Velasquez S.L."/>
            <person name="Kruys A."/>
            <person name="Hutchinson M.I."/>
            <person name="Powell A.J."/>
            <person name="Barry K."/>
            <person name="Miller A.N."/>
            <person name="Grigoriev I.V."/>
            <person name="Debuchy R."/>
            <person name="Gladieux P."/>
            <person name="Thoren M.H."/>
            <person name="Johannesson H."/>
        </authorList>
    </citation>
    <scope>NUCLEOTIDE SEQUENCE</scope>
    <source>
        <strain evidence="4">SMH4131-1</strain>
    </source>
</reference>
<evidence type="ECO:0000259" key="3">
    <source>
        <dbReference type="Pfam" id="PF25871"/>
    </source>
</evidence>
<dbReference type="Proteomes" id="UP001286456">
    <property type="component" value="Unassembled WGS sequence"/>
</dbReference>
<feature type="domain" description="Peroxisomal membrane protein PEX14-like KPWE" evidence="2">
    <location>
        <begin position="173"/>
        <end position="222"/>
    </location>
</feature>
<dbReference type="PANTHER" id="PTHR36855">
    <property type="entry name" value="CHROMOSOME 10, WHOLE GENOME SHOTGUN SEQUENCE"/>
    <property type="match status" value="1"/>
</dbReference>
<evidence type="ECO:0000313" key="4">
    <source>
        <dbReference type="EMBL" id="KAK3320817.1"/>
    </source>
</evidence>
<dbReference type="InterPro" id="IPR040554">
    <property type="entry name" value="KPWE_PEX14_dom"/>
</dbReference>
<dbReference type="AlphaFoldDB" id="A0AAE0I9Z4"/>
<sequence>MDTTTNNNNTSNGDRDAATSGSVRHANTLDTAAAVFKKFDAYPWSRDRPFLQGLVAMLGPLPNGPERQTALGICLQARIWWYKSRLNIEIDRSAYEAYLASSSSSSSSADPPSSPDPDLLTKIEEIQRRMGVPAPAPGPPLPAWQLDAPKVDPTKKADDLVSHGGDASSQDAPYPAHFQAIIDAVTTGKPVPGVREIPNTVVRQPGIFPVGKMQAPQKPWEKQQGSAVNVTAMHPAAETDSSSDATLARALLDQEFPPV</sequence>
<keyword evidence="5" id="KW-1185">Reference proteome</keyword>
<dbReference type="PANTHER" id="PTHR36855:SF1">
    <property type="entry name" value="PEROXISOME MEMBRANE ANCHOR PROTEIN PEX14P N-TERMINAL DOMAIN-CONTAINING PROTEIN"/>
    <property type="match status" value="1"/>
</dbReference>